<organism evidence="1">
    <name type="scientific">viral metagenome</name>
    <dbReference type="NCBI Taxonomy" id="1070528"/>
    <lineage>
        <taxon>unclassified sequences</taxon>
        <taxon>metagenomes</taxon>
        <taxon>organismal metagenomes</taxon>
    </lineage>
</organism>
<protein>
    <submittedName>
        <fullName evidence="1">Uncharacterized protein</fullName>
    </submittedName>
</protein>
<dbReference type="EMBL" id="MT141218">
    <property type="protein sequence ID" value="QJA56439.1"/>
    <property type="molecule type" value="Genomic_DNA"/>
</dbReference>
<name>A0A6M3IGC3_9ZZZZ</name>
<sequence>MAKTTTNRSLWCWATADGVAPNRVTGRIAASQGILIPGAPMYRDGAGTWKLRVTTAATSDRIHGLLAGVVNAATTWPLAAELAVNTEVYIDLVDEADTYACFVNANAADTYATDALIGNDYGLDVSSSTGYIGHTTMNTGDTTNVVVEVVDILSRVEPSKNATTDSPGIALIKFKAAATASV</sequence>
<proteinExistence type="predicted"/>
<gene>
    <name evidence="1" type="ORF">MM415B01850_0016</name>
</gene>
<accession>A0A6M3IGC3</accession>
<evidence type="ECO:0000313" key="1">
    <source>
        <dbReference type="EMBL" id="QJA56439.1"/>
    </source>
</evidence>
<reference evidence="1" key="1">
    <citation type="submission" date="2020-03" db="EMBL/GenBank/DDBJ databases">
        <title>The deep terrestrial virosphere.</title>
        <authorList>
            <person name="Holmfeldt K."/>
            <person name="Nilsson E."/>
            <person name="Simone D."/>
            <person name="Lopez-Fernandez M."/>
            <person name="Wu X."/>
            <person name="de Brujin I."/>
            <person name="Lundin D."/>
            <person name="Andersson A."/>
            <person name="Bertilsson S."/>
            <person name="Dopson M."/>
        </authorList>
    </citation>
    <scope>NUCLEOTIDE SEQUENCE</scope>
    <source>
        <strain evidence="1">MM415B01850</strain>
    </source>
</reference>
<dbReference type="AlphaFoldDB" id="A0A6M3IGC3"/>